<protein>
    <submittedName>
        <fullName evidence="3">Uncharacterized protein</fullName>
    </submittedName>
</protein>
<feature type="region of interest" description="Disordered" evidence="1">
    <location>
        <begin position="656"/>
        <end position="780"/>
    </location>
</feature>
<evidence type="ECO:0000256" key="2">
    <source>
        <dbReference type="SAM" id="Phobius"/>
    </source>
</evidence>
<feature type="transmembrane region" description="Helical" evidence="2">
    <location>
        <begin position="560"/>
        <end position="589"/>
    </location>
</feature>
<accession>A0A6A6P618</accession>
<feature type="transmembrane region" description="Helical" evidence="2">
    <location>
        <begin position="30"/>
        <end position="57"/>
    </location>
</feature>
<organism evidence="3 4">
    <name type="scientific">Lineolata rhizophorae</name>
    <dbReference type="NCBI Taxonomy" id="578093"/>
    <lineage>
        <taxon>Eukaryota</taxon>
        <taxon>Fungi</taxon>
        <taxon>Dikarya</taxon>
        <taxon>Ascomycota</taxon>
        <taxon>Pezizomycotina</taxon>
        <taxon>Dothideomycetes</taxon>
        <taxon>Dothideomycetes incertae sedis</taxon>
        <taxon>Lineolatales</taxon>
        <taxon>Lineolataceae</taxon>
        <taxon>Lineolata</taxon>
    </lineage>
</organism>
<evidence type="ECO:0000313" key="3">
    <source>
        <dbReference type="EMBL" id="KAF2459446.1"/>
    </source>
</evidence>
<dbReference type="AlphaFoldDB" id="A0A6A6P618"/>
<feature type="compositionally biased region" description="Low complexity" evidence="1">
    <location>
        <begin position="737"/>
        <end position="746"/>
    </location>
</feature>
<feature type="transmembrane region" description="Helical" evidence="2">
    <location>
        <begin position="104"/>
        <end position="128"/>
    </location>
</feature>
<keyword evidence="2" id="KW-0472">Membrane</keyword>
<dbReference type="OrthoDB" id="3540210at2759"/>
<sequence length="780" mass="85636">MSAKVYTGFWIDWSNGKVDGATLTLVNRDAAYLVAFLAVFIGMAGACLWNLVCYVSFRTRSTVKAKGPLHHQKQVILRNCHSEASAALAFLMLAIRSRSKTTKAAIAVLPWVFFAAAHMVGIALAGVFSSRIVNDNSRVLVKGSTCGWWYETYEGSASDPEQLIPRQNFENRAIQDERTAMDMVRLCVGTDGMNDGADCEGYGPRMIKWDTTISSIGNGTSCPFASGMCANNTIARFDSGFLNSHWDFGINTAESDRVEFRRVMECAPLTREGYFEEWQSLEGVNSSVGLGAVQRVPNEAFQQFFYGPNVVYGLNSTFVYSNVTAASTLWDYNPLPFNILAMDSLVGLPQSSDFIAIPELNRTDGDVILFFLMGGVSYTEPVYDPWFSAQKPILVNIPGEGGFREVTVYEAEYQISAMGCVWKEQWCNPATKGGRTCTPLSASINLDPMAIMTSGKQKNIVHRVSWPDVMVEPRNVVLKSRASILLANLNGGGPRPAVSNTTWVEELDHIFGTTLAGMQIWNYRYSGGYDGDPAVITTPLANETWQCDNQIIVNNDYSCFSVLGIALTLAVGGLIIALSLSISHIVAVYEKYRNKHTYGRLEWDYLEAMALQKNVYTSHTDLTTGKASIKPVLESSTNISPESISPTMFRRPTTFFSQAEKRRDSSPISPGSIKRTTSWWPGNLKRKKTEASVAVSDKGTLVNTSNPQSPVVEKDVSNHKGGYSPVDSSAPPSPLGQDAQLQAAAEIAEERSKEAQSRVDPRFPESPVPEGHPNRGHDAV</sequence>
<keyword evidence="2" id="KW-0812">Transmembrane</keyword>
<keyword evidence="2" id="KW-1133">Transmembrane helix</keyword>
<dbReference type="EMBL" id="MU001675">
    <property type="protein sequence ID" value="KAF2459446.1"/>
    <property type="molecule type" value="Genomic_DNA"/>
</dbReference>
<gene>
    <name evidence="3" type="ORF">BDY21DRAFT_338281</name>
</gene>
<feature type="compositionally biased region" description="Basic and acidic residues" evidence="1">
    <location>
        <begin position="748"/>
        <end position="763"/>
    </location>
</feature>
<proteinExistence type="predicted"/>
<keyword evidence="4" id="KW-1185">Reference proteome</keyword>
<reference evidence="3" key="1">
    <citation type="journal article" date="2020" name="Stud. Mycol.">
        <title>101 Dothideomycetes genomes: a test case for predicting lifestyles and emergence of pathogens.</title>
        <authorList>
            <person name="Haridas S."/>
            <person name="Albert R."/>
            <person name="Binder M."/>
            <person name="Bloem J."/>
            <person name="Labutti K."/>
            <person name="Salamov A."/>
            <person name="Andreopoulos B."/>
            <person name="Baker S."/>
            <person name="Barry K."/>
            <person name="Bills G."/>
            <person name="Bluhm B."/>
            <person name="Cannon C."/>
            <person name="Castanera R."/>
            <person name="Culley D."/>
            <person name="Daum C."/>
            <person name="Ezra D."/>
            <person name="Gonzalez J."/>
            <person name="Henrissat B."/>
            <person name="Kuo A."/>
            <person name="Liang C."/>
            <person name="Lipzen A."/>
            <person name="Lutzoni F."/>
            <person name="Magnuson J."/>
            <person name="Mondo S."/>
            <person name="Nolan M."/>
            <person name="Ohm R."/>
            <person name="Pangilinan J."/>
            <person name="Park H.-J."/>
            <person name="Ramirez L."/>
            <person name="Alfaro M."/>
            <person name="Sun H."/>
            <person name="Tritt A."/>
            <person name="Yoshinaga Y."/>
            <person name="Zwiers L.-H."/>
            <person name="Turgeon B."/>
            <person name="Goodwin S."/>
            <person name="Spatafora J."/>
            <person name="Crous P."/>
            <person name="Grigoriev I."/>
        </authorList>
    </citation>
    <scope>NUCLEOTIDE SEQUENCE</scope>
    <source>
        <strain evidence="3">ATCC 16933</strain>
    </source>
</reference>
<dbReference type="Proteomes" id="UP000799766">
    <property type="component" value="Unassembled WGS sequence"/>
</dbReference>
<name>A0A6A6P618_9PEZI</name>
<feature type="compositionally biased region" description="Polar residues" evidence="1">
    <location>
        <begin position="666"/>
        <end position="680"/>
    </location>
</feature>
<evidence type="ECO:0000313" key="4">
    <source>
        <dbReference type="Proteomes" id="UP000799766"/>
    </source>
</evidence>
<evidence type="ECO:0000256" key="1">
    <source>
        <dbReference type="SAM" id="MobiDB-lite"/>
    </source>
</evidence>